<dbReference type="GO" id="GO:0061709">
    <property type="term" value="P:reticulophagy"/>
    <property type="evidence" value="ECO:0007669"/>
    <property type="project" value="UniProtKB-ARBA"/>
</dbReference>
<dbReference type="GO" id="GO:0007009">
    <property type="term" value="P:plasma membrane organization"/>
    <property type="evidence" value="ECO:0007669"/>
    <property type="project" value="UniProtKB-ARBA"/>
</dbReference>
<dbReference type="GO" id="GO:0061817">
    <property type="term" value="P:endoplasmic reticulum-plasma membrane tethering"/>
    <property type="evidence" value="ECO:0007669"/>
    <property type="project" value="UniProtKB-ARBA"/>
</dbReference>
<evidence type="ECO:0000256" key="2">
    <source>
        <dbReference type="ARBA" id="ARBA00008932"/>
    </source>
</evidence>
<dbReference type="Gene3D" id="2.60.40.10">
    <property type="entry name" value="Immunoglobulins"/>
    <property type="match status" value="1"/>
</dbReference>
<dbReference type="GO" id="GO:0051685">
    <property type="term" value="P:maintenance of ER location"/>
    <property type="evidence" value="ECO:0007669"/>
    <property type="project" value="UniProtKB-ARBA"/>
</dbReference>
<feature type="compositionally biased region" description="Polar residues" evidence="7">
    <location>
        <begin position="249"/>
        <end position="262"/>
    </location>
</feature>
<evidence type="ECO:0000256" key="5">
    <source>
        <dbReference type="ARBA" id="ARBA00023136"/>
    </source>
</evidence>
<evidence type="ECO:0000259" key="8">
    <source>
        <dbReference type="PROSITE" id="PS50202"/>
    </source>
</evidence>
<dbReference type="InterPro" id="IPR016763">
    <property type="entry name" value="VAP"/>
</dbReference>
<evidence type="ECO:0000256" key="4">
    <source>
        <dbReference type="ARBA" id="ARBA00022989"/>
    </source>
</evidence>
<dbReference type="GO" id="GO:0005886">
    <property type="term" value="C:plasma membrane"/>
    <property type="evidence" value="ECO:0007669"/>
    <property type="project" value="TreeGrafter"/>
</dbReference>
<feature type="region of interest" description="Disordered" evidence="7">
    <location>
        <begin position="147"/>
        <end position="166"/>
    </location>
</feature>
<dbReference type="OrthoDB" id="264603at2759"/>
<evidence type="ECO:0000256" key="3">
    <source>
        <dbReference type="ARBA" id="ARBA00022692"/>
    </source>
</evidence>
<feature type="domain" description="MSP" evidence="8">
    <location>
        <begin position="2"/>
        <end position="125"/>
    </location>
</feature>
<comment type="similarity">
    <text evidence="2">Belongs to the VAMP-associated protein (VAP) (TC 9.B.17) family.</text>
</comment>
<feature type="region of interest" description="Disordered" evidence="7">
    <location>
        <begin position="177"/>
        <end position="205"/>
    </location>
</feature>
<dbReference type="PROSITE" id="PS50202">
    <property type="entry name" value="MSP"/>
    <property type="match status" value="1"/>
</dbReference>
<dbReference type="GO" id="GO:0035091">
    <property type="term" value="F:phosphatidylinositol binding"/>
    <property type="evidence" value="ECO:0007669"/>
    <property type="project" value="UniProtKB-ARBA"/>
</dbReference>
<keyword evidence="5" id="KW-0472">Membrane</keyword>
<evidence type="ECO:0000256" key="6">
    <source>
        <dbReference type="SAM" id="Coils"/>
    </source>
</evidence>
<evidence type="ECO:0000256" key="7">
    <source>
        <dbReference type="SAM" id="MobiDB-lite"/>
    </source>
</evidence>
<dbReference type="GO" id="GO:0140506">
    <property type="term" value="F:endoplasmic reticulum-autophagosome adaptor activity"/>
    <property type="evidence" value="ECO:0007669"/>
    <property type="project" value="UniProtKB-ARBA"/>
</dbReference>
<proteinExistence type="inferred from homology"/>
<dbReference type="GO" id="GO:0090158">
    <property type="term" value="P:endoplasmic reticulum membrane organization"/>
    <property type="evidence" value="ECO:0007669"/>
    <property type="project" value="TreeGrafter"/>
</dbReference>
<name>A0A0J8QMB3_COCIT</name>
<dbReference type="InterPro" id="IPR008962">
    <property type="entry name" value="PapD-like_sf"/>
</dbReference>
<dbReference type="PANTHER" id="PTHR10809">
    <property type="entry name" value="VESICLE-ASSOCIATED MEMBRANE PROTEIN-ASSOCIATED PROTEIN"/>
    <property type="match status" value="1"/>
</dbReference>
<gene>
    <name evidence="9" type="ORF">CISG_02996</name>
</gene>
<organism evidence="9 10">
    <name type="scientific">Coccidioides immitis RMSCC 3703</name>
    <dbReference type="NCBI Taxonomy" id="454286"/>
    <lineage>
        <taxon>Eukaryota</taxon>
        <taxon>Fungi</taxon>
        <taxon>Dikarya</taxon>
        <taxon>Ascomycota</taxon>
        <taxon>Pezizomycotina</taxon>
        <taxon>Eurotiomycetes</taxon>
        <taxon>Eurotiomycetidae</taxon>
        <taxon>Onygenales</taxon>
        <taxon>Onygenaceae</taxon>
        <taxon>Coccidioides</taxon>
    </lineage>
</organism>
<dbReference type="PIRSF" id="PIRSF019693">
    <property type="entry name" value="VAMP-associated"/>
    <property type="match status" value="1"/>
</dbReference>
<feature type="region of interest" description="Disordered" evidence="7">
    <location>
        <begin position="242"/>
        <end position="262"/>
    </location>
</feature>
<dbReference type="AlphaFoldDB" id="A0A0J8QMB3"/>
<protein>
    <recommendedName>
        <fullName evidence="8">MSP domain-containing protein</fullName>
    </recommendedName>
</protein>
<sequence>MSVELEPAELGFRRPFNQEVTETLHLRNPHSDPVAFKVKTTAPRKYCVRPNSGRIEPGKHMEVQVLLQAMKEDPPLDVKCKDKFLVQSVAVSADKEFSNVTSIWHDVEKTAKHSIQERKIRVNFLPPLDASQPNGVTEFPFPCQASEDDSANLQTSPANAKFETPSMPTRAAPVIMEPPIEPPNFKSGSSEPSAPEALKHAAEDVKSEAFSGSYEDLKSQLQEARAQIQQLKQQLAENEIRRRKVPAAASNSPELATIQQQSHPSSEAGVPLQVVAGLCLISFLLAYVFF</sequence>
<comment type="subcellular location">
    <subcellularLocation>
        <location evidence="1">Endoplasmic reticulum membrane</location>
        <topology evidence="1">Single-pass type IV membrane protein</topology>
    </subcellularLocation>
</comment>
<feature type="coiled-coil region" evidence="6">
    <location>
        <begin position="207"/>
        <end position="241"/>
    </location>
</feature>
<evidence type="ECO:0000256" key="1">
    <source>
        <dbReference type="ARBA" id="ARBA00004163"/>
    </source>
</evidence>
<keyword evidence="6" id="KW-0175">Coiled coil</keyword>
<dbReference type="GO" id="GO:1902647">
    <property type="term" value="P:negative regulation of 1-phosphatidyl-1D-myo-inositol 4,5-bisphosphate biosynthetic process"/>
    <property type="evidence" value="ECO:0007669"/>
    <property type="project" value="UniProtKB-ARBA"/>
</dbReference>
<evidence type="ECO:0000313" key="9">
    <source>
        <dbReference type="EMBL" id="KMU72348.1"/>
    </source>
</evidence>
<dbReference type="EMBL" id="DS268127">
    <property type="protein sequence ID" value="KMU72348.1"/>
    <property type="molecule type" value="Genomic_DNA"/>
</dbReference>
<dbReference type="SUPFAM" id="SSF49354">
    <property type="entry name" value="PapD-like"/>
    <property type="match status" value="1"/>
</dbReference>
<dbReference type="GO" id="GO:0001786">
    <property type="term" value="F:phosphatidylserine binding"/>
    <property type="evidence" value="ECO:0007669"/>
    <property type="project" value="UniProtKB-ARBA"/>
</dbReference>
<dbReference type="GO" id="GO:0160219">
    <property type="term" value="C:cortical endoplasmic reticulum membrane"/>
    <property type="evidence" value="ECO:0007669"/>
    <property type="project" value="UniProtKB-ARBA"/>
</dbReference>
<dbReference type="InterPro" id="IPR000535">
    <property type="entry name" value="MSP_dom"/>
</dbReference>
<dbReference type="PANTHER" id="PTHR10809:SF6">
    <property type="entry name" value="AT11025P-RELATED"/>
    <property type="match status" value="1"/>
</dbReference>
<dbReference type="InterPro" id="IPR013783">
    <property type="entry name" value="Ig-like_fold"/>
</dbReference>
<reference evidence="10" key="1">
    <citation type="journal article" date="2010" name="Genome Res.">
        <title>Population genomic sequencing of Coccidioides fungi reveals recent hybridization and transposon control.</title>
        <authorList>
            <person name="Neafsey D.E."/>
            <person name="Barker B.M."/>
            <person name="Sharpton T.J."/>
            <person name="Stajich J.E."/>
            <person name="Park D.J."/>
            <person name="Whiston E."/>
            <person name="Hung C.-Y."/>
            <person name="McMahan C."/>
            <person name="White J."/>
            <person name="Sykes S."/>
            <person name="Heiman D."/>
            <person name="Young S."/>
            <person name="Zeng Q."/>
            <person name="Abouelleil A."/>
            <person name="Aftuck L."/>
            <person name="Bessette D."/>
            <person name="Brown A."/>
            <person name="FitzGerald M."/>
            <person name="Lui A."/>
            <person name="Macdonald J.P."/>
            <person name="Priest M."/>
            <person name="Orbach M.J."/>
            <person name="Galgiani J.N."/>
            <person name="Kirkland T.N."/>
            <person name="Cole G.T."/>
            <person name="Birren B.W."/>
            <person name="Henn M.R."/>
            <person name="Taylor J.W."/>
            <person name="Rounsley S.D."/>
        </authorList>
    </citation>
    <scope>NUCLEOTIDE SEQUENCE [LARGE SCALE GENOMIC DNA]</scope>
    <source>
        <strain evidence="10">RMSCC 3703</strain>
    </source>
</reference>
<keyword evidence="4" id="KW-1133">Transmembrane helix</keyword>
<accession>A0A0J8QMB3</accession>
<dbReference type="GO" id="GO:0033149">
    <property type="term" value="F:FFAT motif binding"/>
    <property type="evidence" value="ECO:0007669"/>
    <property type="project" value="TreeGrafter"/>
</dbReference>
<dbReference type="Pfam" id="PF00635">
    <property type="entry name" value="Motile_Sperm"/>
    <property type="match status" value="1"/>
</dbReference>
<dbReference type="Proteomes" id="UP000054559">
    <property type="component" value="Unassembled WGS sequence"/>
</dbReference>
<keyword evidence="3" id="KW-0812">Transmembrane</keyword>
<dbReference type="FunFam" id="2.60.40.10:FF:000813">
    <property type="entry name" value="Vesicle-associated protein 1-1"/>
    <property type="match status" value="1"/>
</dbReference>
<evidence type="ECO:0000313" key="10">
    <source>
        <dbReference type="Proteomes" id="UP000054559"/>
    </source>
</evidence>
<dbReference type="GO" id="GO:0160214">
    <property type="term" value="F:endoplasmic reticulum-plasma membrane adaptor activity"/>
    <property type="evidence" value="ECO:0007669"/>
    <property type="project" value="UniProtKB-ARBA"/>
</dbReference>
<dbReference type="STRING" id="454286.A0A0J8QMB3"/>